<reference evidence="2" key="1">
    <citation type="journal article" date="2019" name="Int. J. Syst. Evol. Microbiol.">
        <title>The Global Catalogue of Microorganisms (GCM) 10K type strain sequencing project: providing services to taxonomists for standard genome sequencing and annotation.</title>
        <authorList>
            <consortium name="The Broad Institute Genomics Platform"/>
            <consortium name="The Broad Institute Genome Sequencing Center for Infectious Disease"/>
            <person name="Wu L."/>
            <person name="Ma J."/>
        </authorList>
    </citation>
    <scope>NUCLEOTIDE SEQUENCE [LARGE SCALE GENOMIC DNA]</scope>
    <source>
        <strain evidence="2">KLKA75</strain>
    </source>
</reference>
<dbReference type="EMBL" id="JBHSIT010000004">
    <property type="protein sequence ID" value="MFC4908917.1"/>
    <property type="molecule type" value="Genomic_DNA"/>
</dbReference>
<keyword evidence="2" id="KW-1185">Reference proteome</keyword>
<organism evidence="1 2">
    <name type="scientific">Actinomadura gamaensis</name>
    <dbReference type="NCBI Taxonomy" id="1763541"/>
    <lineage>
        <taxon>Bacteria</taxon>
        <taxon>Bacillati</taxon>
        <taxon>Actinomycetota</taxon>
        <taxon>Actinomycetes</taxon>
        <taxon>Streptosporangiales</taxon>
        <taxon>Thermomonosporaceae</taxon>
        <taxon>Actinomadura</taxon>
    </lineage>
</organism>
<proteinExistence type="predicted"/>
<protein>
    <submittedName>
        <fullName evidence="1">Uncharacterized protein</fullName>
    </submittedName>
</protein>
<dbReference type="Proteomes" id="UP001595872">
    <property type="component" value="Unassembled WGS sequence"/>
</dbReference>
<sequence length="114" mass="12232">MGVELVEGAAVGQPGHRHVDELAVMQRPGADGQLRAVGVGLDDLNVLPERQPGQALSGLVGADEVGYVAMHSRLAHRTLLFEPVPDTLTDLMLGLVDAHARWIRRSVSRHRMGG</sequence>
<accession>A0ABV9U230</accession>
<evidence type="ECO:0000313" key="2">
    <source>
        <dbReference type="Proteomes" id="UP001595872"/>
    </source>
</evidence>
<name>A0ABV9U230_9ACTN</name>
<dbReference type="RefSeq" id="WP_378255986.1">
    <property type="nucleotide sequence ID" value="NZ_JBHSIT010000004.1"/>
</dbReference>
<gene>
    <name evidence="1" type="ORF">ACFPCY_16455</name>
</gene>
<comment type="caution">
    <text evidence="1">The sequence shown here is derived from an EMBL/GenBank/DDBJ whole genome shotgun (WGS) entry which is preliminary data.</text>
</comment>
<evidence type="ECO:0000313" key="1">
    <source>
        <dbReference type="EMBL" id="MFC4908917.1"/>
    </source>
</evidence>